<dbReference type="InterPro" id="IPR036610">
    <property type="entry name" value="PEBP-like_sf"/>
</dbReference>
<dbReference type="PROSITE" id="PS01220">
    <property type="entry name" value="PBP"/>
    <property type="match status" value="1"/>
</dbReference>
<dbReference type="InterPro" id="IPR008914">
    <property type="entry name" value="PEBP"/>
</dbReference>
<dbReference type="SUPFAM" id="SSF49777">
    <property type="entry name" value="PEBP-like"/>
    <property type="match status" value="1"/>
</dbReference>
<gene>
    <name evidence="2" type="ORF">BN7_4883</name>
</gene>
<dbReference type="CDD" id="cd00866">
    <property type="entry name" value="PEBP_euk"/>
    <property type="match status" value="1"/>
</dbReference>
<dbReference type="EMBL" id="CAIF01000188">
    <property type="protein sequence ID" value="CCH45301.1"/>
    <property type="molecule type" value="Genomic_DNA"/>
</dbReference>
<evidence type="ECO:0000313" key="2">
    <source>
        <dbReference type="EMBL" id="CCH45301.1"/>
    </source>
</evidence>
<reference evidence="2 3" key="1">
    <citation type="journal article" date="2012" name="Eukaryot. Cell">
        <title>Draft genome sequence of Wickerhamomyces ciferrii NRRL Y-1031 F-60-10.</title>
        <authorList>
            <person name="Schneider J."/>
            <person name="Andrea H."/>
            <person name="Blom J."/>
            <person name="Jaenicke S."/>
            <person name="Ruckert C."/>
            <person name="Schorsch C."/>
            <person name="Szczepanowski R."/>
            <person name="Farwick M."/>
            <person name="Goesmann A."/>
            <person name="Puhler A."/>
            <person name="Schaffer S."/>
            <person name="Tauch A."/>
            <person name="Kohler T."/>
            <person name="Brinkrolf K."/>
        </authorList>
    </citation>
    <scope>NUCLEOTIDE SEQUENCE [LARGE SCALE GENOMIC DNA]</scope>
    <source>
        <strain evidence="3">ATCC 14091 / BCRC 22168 / CBS 111 / JCM 3599 / NBRC 0793 / NRRL Y-1031 F-60-10</strain>
    </source>
</reference>
<dbReference type="GO" id="GO:0046578">
    <property type="term" value="P:regulation of Ras protein signal transduction"/>
    <property type="evidence" value="ECO:0007669"/>
    <property type="project" value="TreeGrafter"/>
</dbReference>
<accession>K0KQI7</accession>
<dbReference type="eggNOG" id="KOG3346">
    <property type="taxonomic scope" value="Eukaryota"/>
</dbReference>
<dbReference type="STRING" id="1206466.K0KQI7"/>
<comment type="caution">
    <text evidence="2">The sequence shown here is derived from an EMBL/GenBank/DDBJ whole genome shotgun (WGS) entry which is preliminary data.</text>
</comment>
<dbReference type="Proteomes" id="UP000009328">
    <property type="component" value="Unassembled WGS sequence"/>
</dbReference>
<dbReference type="PANTHER" id="PTHR11362:SF148">
    <property type="entry name" value="CARBOXYPEPTIDASE Y INHIBITOR"/>
    <property type="match status" value="1"/>
</dbReference>
<keyword evidence="3" id="KW-1185">Reference proteome</keyword>
<dbReference type="AlphaFoldDB" id="K0KQI7"/>
<evidence type="ECO:0000256" key="1">
    <source>
        <dbReference type="ARBA" id="ARBA00007091"/>
    </source>
</evidence>
<sequence>MPLLTISNSIIESLTKNEILSDVVQDQKFEPKGLLTISYGNSNEVALGNTLGIEDTQTTPKFQFTFNPTNKDSSSTLEEIKDTDLFTLILTDPDAPSRTDKKWSEYAHFIHTNLLLKSQSNASQDSDFFSTELNLDSQGKELLSYQGPAPPQGTGKHRYVFLLYKQPHGVEDLKAPKDRINWGYGEPATGVAKYAKENDLELYAVNFFHAENK</sequence>
<proteinExistence type="inferred from homology"/>
<dbReference type="InParanoid" id="K0KQI7"/>
<dbReference type="Pfam" id="PF01161">
    <property type="entry name" value="PBP"/>
    <property type="match status" value="1"/>
</dbReference>
<dbReference type="InterPro" id="IPR001858">
    <property type="entry name" value="Phosphatidylethanolamine-bd_CS"/>
</dbReference>
<dbReference type="GO" id="GO:0005543">
    <property type="term" value="F:phospholipid binding"/>
    <property type="evidence" value="ECO:0007669"/>
    <property type="project" value="TreeGrafter"/>
</dbReference>
<comment type="similarity">
    <text evidence="1">Belongs to the phosphatidylethanolamine-binding protein family.</text>
</comment>
<dbReference type="FunCoup" id="K0KQI7">
    <property type="interactions" value="1466"/>
</dbReference>
<dbReference type="InterPro" id="IPR035810">
    <property type="entry name" value="PEBP_euk"/>
</dbReference>
<organism evidence="2 3">
    <name type="scientific">Wickerhamomyces ciferrii (strain ATCC 14091 / BCRC 22168 / CBS 111 / JCM 3599 / NBRC 0793 / NRRL Y-1031 F-60-10)</name>
    <name type="common">Yeast</name>
    <name type="synonym">Pichia ciferrii</name>
    <dbReference type="NCBI Taxonomy" id="1206466"/>
    <lineage>
        <taxon>Eukaryota</taxon>
        <taxon>Fungi</taxon>
        <taxon>Dikarya</taxon>
        <taxon>Ascomycota</taxon>
        <taxon>Saccharomycotina</taxon>
        <taxon>Saccharomycetes</taxon>
        <taxon>Phaffomycetales</taxon>
        <taxon>Wickerhamomycetaceae</taxon>
        <taxon>Wickerhamomyces</taxon>
    </lineage>
</organism>
<dbReference type="PANTHER" id="PTHR11362">
    <property type="entry name" value="PHOSPHATIDYLETHANOLAMINE-BINDING PROTEIN"/>
    <property type="match status" value="1"/>
</dbReference>
<dbReference type="GO" id="GO:0030414">
    <property type="term" value="F:peptidase inhibitor activity"/>
    <property type="evidence" value="ECO:0007669"/>
    <property type="project" value="TreeGrafter"/>
</dbReference>
<dbReference type="GO" id="GO:0030162">
    <property type="term" value="P:regulation of proteolysis"/>
    <property type="evidence" value="ECO:0007669"/>
    <property type="project" value="TreeGrafter"/>
</dbReference>
<dbReference type="HOGENOM" id="CLU_043994_3_1_1"/>
<dbReference type="Gene3D" id="3.90.280.10">
    <property type="entry name" value="PEBP-like"/>
    <property type="match status" value="1"/>
</dbReference>
<evidence type="ECO:0000313" key="3">
    <source>
        <dbReference type="Proteomes" id="UP000009328"/>
    </source>
</evidence>
<protein>
    <submittedName>
        <fullName evidence="2">Carboxypeptidase Y inhibitor</fullName>
    </submittedName>
</protein>
<name>K0KQI7_WICCF</name>